<dbReference type="InterPro" id="IPR006116">
    <property type="entry name" value="NT_2-5OAS_ClassI-CCAase"/>
</dbReference>
<dbReference type="InterPro" id="IPR043519">
    <property type="entry name" value="NT_sf"/>
</dbReference>
<dbReference type="SUPFAM" id="SSF81301">
    <property type="entry name" value="Nucleotidyltransferase"/>
    <property type="match status" value="1"/>
</dbReference>
<reference evidence="2 3" key="1">
    <citation type="journal article" date="2019" name="Int. J. Syst. Evol. Microbiol.">
        <title>The Global Catalogue of Microorganisms (GCM) 10K type strain sequencing project: providing services to taxonomists for standard genome sequencing and annotation.</title>
        <authorList>
            <consortium name="The Broad Institute Genomics Platform"/>
            <consortium name="The Broad Institute Genome Sequencing Center for Infectious Disease"/>
            <person name="Wu L."/>
            <person name="Ma J."/>
        </authorList>
    </citation>
    <scope>NUCLEOTIDE SEQUENCE [LARGE SCALE GENOMIC DNA]</scope>
    <source>
        <strain evidence="2 3">JCM 4531</strain>
    </source>
</reference>
<evidence type="ECO:0000313" key="2">
    <source>
        <dbReference type="EMBL" id="GAA2692453.1"/>
    </source>
</evidence>
<organism evidence="2 3">
    <name type="scientific">Streptomyces violaceolatus</name>
    <dbReference type="NCBI Taxonomy" id="67378"/>
    <lineage>
        <taxon>Bacteria</taxon>
        <taxon>Bacillati</taxon>
        <taxon>Actinomycetota</taxon>
        <taxon>Actinomycetes</taxon>
        <taxon>Kitasatosporales</taxon>
        <taxon>Streptomycetaceae</taxon>
        <taxon>Streptomyces</taxon>
        <taxon>Streptomyces violaceoruber group</taxon>
    </lineage>
</organism>
<keyword evidence="1" id="KW-0051">Antiviral defense</keyword>
<dbReference type="EMBL" id="BAAASK010000017">
    <property type="protein sequence ID" value="GAA2692453.1"/>
    <property type="molecule type" value="Genomic_DNA"/>
</dbReference>
<keyword evidence="3" id="KW-1185">Reference proteome</keyword>
<evidence type="ECO:0000313" key="3">
    <source>
        <dbReference type="Proteomes" id="UP001499989"/>
    </source>
</evidence>
<gene>
    <name evidence="2" type="ORF">GCM10010310_50910</name>
</gene>
<protein>
    <recommendedName>
        <fullName evidence="4">Nucleotidyltransferase</fullName>
    </recommendedName>
</protein>
<comment type="caution">
    <text evidence="2">The sequence shown here is derived from an EMBL/GenBank/DDBJ whole genome shotgun (WGS) entry which is preliminary data.</text>
</comment>
<name>A0ABN3T3Q4_9ACTN</name>
<accession>A0ABN3T3Q4</accession>
<sequence>MPLVAETISEAFSKFLRAKTPQQWEREEVSKYRSRIYDVLDAEYNVLSFYQSGSFSNGTGISTKSDVDYFAWIPYERKTLRPASLLTSIKNLYKKQLWEAHNVWVSRPTVSIDFRQLITQYEVTPAFYERTGANDQIVFVIPGPGDTWRESSPKAHLKYVRDSDKLHAGKVKGLARLLKAWKYEHSVPVSSFYLEMRAGEYGMKNSEILYPSALSRLNGADAYSWRSCHE</sequence>
<dbReference type="Gene3D" id="3.30.460.10">
    <property type="entry name" value="Beta Polymerase, domain 2"/>
    <property type="match status" value="1"/>
</dbReference>
<proteinExistence type="predicted"/>
<dbReference type="RefSeq" id="WP_344572094.1">
    <property type="nucleotide sequence ID" value="NZ_BAAASK010000017.1"/>
</dbReference>
<dbReference type="Proteomes" id="UP001499989">
    <property type="component" value="Unassembled WGS sequence"/>
</dbReference>
<dbReference type="Pfam" id="PF18144">
    <property type="entry name" value="SMODS"/>
    <property type="match status" value="1"/>
</dbReference>
<evidence type="ECO:0008006" key="4">
    <source>
        <dbReference type="Google" id="ProtNLM"/>
    </source>
</evidence>
<evidence type="ECO:0000256" key="1">
    <source>
        <dbReference type="ARBA" id="ARBA00023118"/>
    </source>
</evidence>
<dbReference type="CDD" id="cd05400">
    <property type="entry name" value="NT_2-5OAS_ClassI-CCAase"/>
    <property type="match status" value="1"/>
</dbReference>